<accession>A0A090R4F9</accession>
<organism evidence="2 3">
    <name type="scientific">Photobacterium aphoticum</name>
    <dbReference type="NCBI Taxonomy" id="754436"/>
    <lineage>
        <taxon>Bacteria</taxon>
        <taxon>Pseudomonadati</taxon>
        <taxon>Pseudomonadota</taxon>
        <taxon>Gammaproteobacteria</taxon>
        <taxon>Vibrionales</taxon>
        <taxon>Vibrionaceae</taxon>
        <taxon>Photobacterium</taxon>
    </lineage>
</organism>
<dbReference type="Proteomes" id="UP000029227">
    <property type="component" value="Unassembled WGS sequence"/>
</dbReference>
<reference evidence="2 3" key="1">
    <citation type="journal article" date="2014" name="Genome Announc.">
        <title>Draft Genome Sequences of Two Vibrionaceae Species, Vibrio ponticus C121 and Photobacterium aphoticum C119, Isolated as Coral Reef Microbiota.</title>
        <authorList>
            <person name="Al-saari N."/>
            <person name="Meirelles P.M."/>
            <person name="Mino S."/>
            <person name="Suda W."/>
            <person name="Oshima K."/>
            <person name="Hattori M."/>
            <person name="Ohkuma M."/>
            <person name="Thompson F.L."/>
            <person name="Gomez-Gil B."/>
            <person name="Sawabe T."/>
            <person name="Sawabe T."/>
        </authorList>
    </citation>
    <scope>NUCLEOTIDE SEQUENCE [LARGE SCALE GENOMIC DNA]</scope>
    <source>
        <strain evidence="2 3">JCM 19237</strain>
    </source>
</reference>
<sequence>MISQTLQPQRSCDTPCHAESFPDTPEKQQEVLRQWFMQTYYIGVEQANQARPHQNWLTRLTSAIKLWSK</sequence>
<dbReference type="EMBL" id="BBMN01000001">
    <property type="protein sequence ID" value="GAL02517.1"/>
    <property type="molecule type" value="Genomic_DNA"/>
</dbReference>
<feature type="region of interest" description="Disordered" evidence="1">
    <location>
        <begin position="1"/>
        <end position="24"/>
    </location>
</feature>
<feature type="compositionally biased region" description="Polar residues" evidence="1">
    <location>
        <begin position="1"/>
        <end position="12"/>
    </location>
</feature>
<dbReference type="AlphaFoldDB" id="A0A090R4F9"/>
<gene>
    <name evidence="2" type="ORF">JCM19237_5410</name>
</gene>
<comment type="caution">
    <text evidence="2">The sequence shown here is derived from an EMBL/GenBank/DDBJ whole genome shotgun (WGS) entry which is preliminary data.</text>
</comment>
<name>A0A090R4F9_9GAMM</name>
<evidence type="ECO:0000313" key="3">
    <source>
        <dbReference type="Proteomes" id="UP000029227"/>
    </source>
</evidence>
<protein>
    <submittedName>
        <fullName evidence="2">Uncharacterized protein</fullName>
    </submittedName>
</protein>
<evidence type="ECO:0000256" key="1">
    <source>
        <dbReference type="SAM" id="MobiDB-lite"/>
    </source>
</evidence>
<evidence type="ECO:0000313" key="2">
    <source>
        <dbReference type="EMBL" id="GAL02517.1"/>
    </source>
</evidence>
<proteinExistence type="predicted"/>